<dbReference type="CDD" id="cd01310">
    <property type="entry name" value="TatD_DNAse"/>
    <property type="match status" value="1"/>
</dbReference>
<comment type="caution">
    <text evidence="3">The sequence shown here is derived from an EMBL/GenBank/DDBJ whole genome shotgun (WGS) entry which is preliminary data.</text>
</comment>
<dbReference type="SUPFAM" id="SSF51556">
    <property type="entry name" value="Metallo-dependent hydrolases"/>
    <property type="match status" value="1"/>
</dbReference>
<evidence type="ECO:0000313" key="3">
    <source>
        <dbReference type="EMBL" id="TKI08677.1"/>
    </source>
</evidence>
<sequence length="260" mass="29203">MKFPFIDSHCHFDFPPFQGDEDDSLRRAAEAGVGKIIVPAVSAEHFAGVLALARQHGPLYAALGMHPLAIRRHNDEGLAQLERYLRQAPDKLVALGEIGLDEYMDDPCTARQTALLEDQLYFAKQYNLPVILHSRRTHDRLAALLRRFNLPRTGVVHGFAGSYQQAQAFIRLGYYIGVGGTITYPRASKTRQAIARLPAERLLLETDAPDMPLCGFQGRPNRPERVRQTFQALCELRDDPPEHLAEVIYHNTCALFGLPH</sequence>
<keyword evidence="4" id="KW-1185">Reference proteome</keyword>
<dbReference type="PROSITE" id="PS01137">
    <property type="entry name" value="TATD_1"/>
    <property type="match status" value="1"/>
</dbReference>
<organism evidence="3 4">
    <name type="scientific">Martelella alba</name>
    <dbReference type="NCBI Taxonomy" id="2590451"/>
    <lineage>
        <taxon>Bacteria</taxon>
        <taxon>Pseudomonadati</taxon>
        <taxon>Pseudomonadota</taxon>
        <taxon>Alphaproteobacteria</taxon>
        <taxon>Hyphomicrobiales</taxon>
        <taxon>Aurantimonadaceae</taxon>
        <taxon>Martelella</taxon>
    </lineage>
</organism>
<name>A0ABY2SVW0_9HYPH</name>
<keyword evidence="2 3" id="KW-0378">Hydrolase</keyword>
<dbReference type="GO" id="GO:0016787">
    <property type="term" value="F:hydrolase activity"/>
    <property type="evidence" value="ECO:0007669"/>
    <property type="project" value="UniProtKB-KW"/>
</dbReference>
<dbReference type="InterPro" id="IPR018228">
    <property type="entry name" value="DNase_TatD-rel_CS"/>
</dbReference>
<dbReference type="EMBL" id="SZPQ01000001">
    <property type="protein sequence ID" value="TKI08677.1"/>
    <property type="molecule type" value="Genomic_DNA"/>
</dbReference>
<protein>
    <submittedName>
        <fullName evidence="3">Metal-dependent hydrolase</fullName>
    </submittedName>
</protein>
<dbReference type="PANTHER" id="PTHR46124:SF3">
    <property type="entry name" value="HYDROLASE"/>
    <property type="match status" value="1"/>
</dbReference>
<dbReference type="Pfam" id="PF01026">
    <property type="entry name" value="TatD_DNase"/>
    <property type="match status" value="1"/>
</dbReference>
<evidence type="ECO:0000313" key="4">
    <source>
        <dbReference type="Proteomes" id="UP000305202"/>
    </source>
</evidence>
<dbReference type="RefSeq" id="WP_136987968.1">
    <property type="nucleotide sequence ID" value="NZ_SZPQ01000001.1"/>
</dbReference>
<dbReference type="PANTHER" id="PTHR46124">
    <property type="entry name" value="D-AMINOACYL-TRNA DEACYLASE"/>
    <property type="match status" value="1"/>
</dbReference>
<evidence type="ECO:0000256" key="1">
    <source>
        <dbReference type="ARBA" id="ARBA00009275"/>
    </source>
</evidence>
<dbReference type="InterPro" id="IPR001130">
    <property type="entry name" value="TatD-like"/>
</dbReference>
<gene>
    <name evidence="3" type="ORF">FCN80_01090</name>
</gene>
<evidence type="ECO:0000256" key="2">
    <source>
        <dbReference type="ARBA" id="ARBA00022801"/>
    </source>
</evidence>
<dbReference type="Proteomes" id="UP000305202">
    <property type="component" value="Unassembled WGS sequence"/>
</dbReference>
<dbReference type="InterPro" id="IPR032466">
    <property type="entry name" value="Metal_Hydrolase"/>
</dbReference>
<dbReference type="PIRSF" id="PIRSF005902">
    <property type="entry name" value="DNase_TatD"/>
    <property type="match status" value="1"/>
</dbReference>
<accession>A0ABY2SVW0</accession>
<proteinExistence type="inferred from homology"/>
<dbReference type="PROSITE" id="PS01090">
    <property type="entry name" value="TATD_2"/>
    <property type="match status" value="1"/>
</dbReference>
<reference evidence="3 4" key="1">
    <citation type="submission" date="2019-04" db="EMBL/GenBank/DDBJ databases">
        <authorList>
            <person name="Li M."/>
            <person name="Gao C."/>
        </authorList>
    </citation>
    <scope>NUCLEOTIDE SEQUENCE [LARGE SCALE GENOMIC DNA]</scope>
    <source>
        <strain evidence="3 4">BGMRC 2031</strain>
    </source>
</reference>
<dbReference type="PROSITE" id="PS01091">
    <property type="entry name" value="TATD_3"/>
    <property type="match status" value="1"/>
</dbReference>
<dbReference type="Gene3D" id="3.20.20.140">
    <property type="entry name" value="Metal-dependent hydrolases"/>
    <property type="match status" value="1"/>
</dbReference>
<comment type="similarity">
    <text evidence="1">Belongs to the metallo-dependent hydrolases superfamily. TatD-type hydrolase family.</text>
</comment>